<gene>
    <name evidence="2" type="ORF">CYMTET_29465</name>
</gene>
<reference evidence="2 3" key="1">
    <citation type="journal article" date="2015" name="Genome Biol. Evol.">
        <title>Comparative Genomics of a Bacterivorous Green Alga Reveals Evolutionary Causalities and Consequences of Phago-Mixotrophic Mode of Nutrition.</title>
        <authorList>
            <person name="Burns J.A."/>
            <person name="Paasch A."/>
            <person name="Narechania A."/>
            <person name="Kim E."/>
        </authorList>
    </citation>
    <scope>NUCLEOTIDE SEQUENCE [LARGE SCALE GENOMIC DNA]</scope>
    <source>
        <strain evidence="2 3">PLY_AMNH</strain>
    </source>
</reference>
<name>A0AAE0KUW2_9CHLO</name>
<comment type="caution">
    <text evidence="2">The sequence shown here is derived from an EMBL/GenBank/DDBJ whole genome shotgun (WGS) entry which is preliminary data.</text>
</comment>
<organism evidence="2 3">
    <name type="scientific">Cymbomonas tetramitiformis</name>
    <dbReference type="NCBI Taxonomy" id="36881"/>
    <lineage>
        <taxon>Eukaryota</taxon>
        <taxon>Viridiplantae</taxon>
        <taxon>Chlorophyta</taxon>
        <taxon>Pyramimonadophyceae</taxon>
        <taxon>Pyramimonadales</taxon>
        <taxon>Pyramimonadaceae</taxon>
        <taxon>Cymbomonas</taxon>
    </lineage>
</organism>
<feature type="signal peptide" evidence="1">
    <location>
        <begin position="1"/>
        <end position="20"/>
    </location>
</feature>
<keyword evidence="1" id="KW-0732">Signal</keyword>
<dbReference type="AlphaFoldDB" id="A0AAE0KUW2"/>
<evidence type="ECO:0000256" key="1">
    <source>
        <dbReference type="SAM" id="SignalP"/>
    </source>
</evidence>
<dbReference type="EMBL" id="LGRX02016773">
    <property type="protein sequence ID" value="KAK3261633.1"/>
    <property type="molecule type" value="Genomic_DNA"/>
</dbReference>
<keyword evidence="3" id="KW-1185">Reference proteome</keyword>
<sequence>MQPRFFSKILLALVIACIHGNYFQVQASRQLQDIENDQIHDEEPYSWNGILDSVRHGREDFRQSLEDTVQLVDKQVDEHVHPYMTNLTSSFYDHSLEYLHTIQEYEHELEEKYVAPIAEPIVGKKLSQFFSFSIIAFLIITP</sequence>
<protein>
    <submittedName>
        <fullName evidence="2">Uncharacterized protein</fullName>
    </submittedName>
</protein>
<evidence type="ECO:0000313" key="2">
    <source>
        <dbReference type="EMBL" id="KAK3261633.1"/>
    </source>
</evidence>
<evidence type="ECO:0000313" key="3">
    <source>
        <dbReference type="Proteomes" id="UP001190700"/>
    </source>
</evidence>
<proteinExistence type="predicted"/>
<feature type="chain" id="PRO_5042195011" evidence="1">
    <location>
        <begin position="21"/>
        <end position="142"/>
    </location>
</feature>
<accession>A0AAE0KUW2</accession>
<dbReference type="Proteomes" id="UP001190700">
    <property type="component" value="Unassembled WGS sequence"/>
</dbReference>
<feature type="non-terminal residue" evidence="2">
    <location>
        <position position="142"/>
    </location>
</feature>